<protein>
    <recommendedName>
        <fullName evidence="4">GyrI-like small molecule binding domain-containing protein</fullName>
    </recommendedName>
</protein>
<reference evidence="2" key="1">
    <citation type="submission" date="2023-06" db="EMBL/GenBank/DDBJ databases">
        <title>Genomic of Agaribacillus aureum.</title>
        <authorList>
            <person name="Wang G."/>
        </authorList>
    </citation>
    <scope>NUCLEOTIDE SEQUENCE</scope>
    <source>
        <strain evidence="2">BMA12</strain>
    </source>
</reference>
<keyword evidence="1" id="KW-0472">Membrane</keyword>
<evidence type="ECO:0000313" key="3">
    <source>
        <dbReference type="Proteomes" id="UP001172083"/>
    </source>
</evidence>
<dbReference type="Proteomes" id="UP001172083">
    <property type="component" value="Unassembled WGS sequence"/>
</dbReference>
<keyword evidence="1" id="KW-0812">Transmembrane</keyword>
<sequence length="174" mass="19621">MKQRRTIVGVAVFFTVCLIIYAFLGGLKEVQLSVVPEKIYHMVGTRFSGKIESDKLKKLFMDAKQLVEGNEIEGTLAIMYFKDAVDNTDSIECFTGILLKGEPEEIPAGMEYEFFSSNGAVKARFDGHRLVTPNPAEIKGKVNQYAKQNHLVLQPLFVEKYFSNNAIEVDYLLD</sequence>
<comment type="caution">
    <text evidence="2">The sequence shown here is derived from an EMBL/GenBank/DDBJ whole genome shotgun (WGS) entry which is preliminary data.</text>
</comment>
<accession>A0ABT8LE62</accession>
<feature type="transmembrane region" description="Helical" evidence="1">
    <location>
        <begin position="7"/>
        <end position="27"/>
    </location>
</feature>
<organism evidence="2 3">
    <name type="scientific">Agaribacillus aureus</name>
    <dbReference type="NCBI Taxonomy" id="3051825"/>
    <lineage>
        <taxon>Bacteria</taxon>
        <taxon>Pseudomonadati</taxon>
        <taxon>Bacteroidota</taxon>
        <taxon>Cytophagia</taxon>
        <taxon>Cytophagales</taxon>
        <taxon>Splendidivirgaceae</taxon>
        <taxon>Agaribacillus</taxon>
    </lineage>
</organism>
<evidence type="ECO:0000256" key="1">
    <source>
        <dbReference type="SAM" id="Phobius"/>
    </source>
</evidence>
<evidence type="ECO:0000313" key="2">
    <source>
        <dbReference type="EMBL" id="MDN5216037.1"/>
    </source>
</evidence>
<dbReference type="RefSeq" id="WP_346761371.1">
    <property type="nucleotide sequence ID" value="NZ_JAUJEB010000007.1"/>
</dbReference>
<gene>
    <name evidence="2" type="ORF">QQ020_28420</name>
</gene>
<keyword evidence="1" id="KW-1133">Transmembrane helix</keyword>
<keyword evidence="3" id="KW-1185">Reference proteome</keyword>
<evidence type="ECO:0008006" key="4">
    <source>
        <dbReference type="Google" id="ProtNLM"/>
    </source>
</evidence>
<proteinExistence type="predicted"/>
<name>A0ABT8LE62_9BACT</name>
<dbReference type="EMBL" id="JAUJEB010000007">
    <property type="protein sequence ID" value="MDN5216037.1"/>
    <property type="molecule type" value="Genomic_DNA"/>
</dbReference>